<dbReference type="SUPFAM" id="SSF88946">
    <property type="entry name" value="Sigma2 domain of RNA polymerase sigma factors"/>
    <property type="match status" value="1"/>
</dbReference>
<organism evidence="7 8">
    <name type="scientific">Chelatococcus caeni</name>
    <dbReference type="NCBI Taxonomy" id="1348468"/>
    <lineage>
        <taxon>Bacteria</taxon>
        <taxon>Pseudomonadati</taxon>
        <taxon>Pseudomonadota</taxon>
        <taxon>Alphaproteobacteria</taxon>
        <taxon>Hyphomicrobiales</taxon>
        <taxon>Chelatococcaceae</taxon>
        <taxon>Chelatococcus</taxon>
    </lineage>
</organism>
<evidence type="ECO:0000259" key="6">
    <source>
        <dbReference type="Pfam" id="PF08281"/>
    </source>
</evidence>
<dbReference type="Pfam" id="PF04542">
    <property type="entry name" value="Sigma70_r2"/>
    <property type="match status" value="1"/>
</dbReference>
<dbReference type="InterPro" id="IPR014284">
    <property type="entry name" value="RNA_pol_sigma-70_dom"/>
</dbReference>
<dbReference type="InterPro" id="IPR013324">
    <property type="entry name" value="RNA_pol_sigma_r3/r4-like"/>
</dbReference>
<evidence type="ECO:0000259" key="5">
    <source>
        <dbReference type="Pfam" id="PF04542"/>
    </source>
</evidence>
<dbReference type="Proteomes" id="UP000577362">
    <property type="component" value="Unassembled WGS sequence"/>
</dbReference>
<dbReference type="InterPro" id="IPR013325">
    <property type="entry name" value="RNA_pol_sigma_r2"/>
</dbReference>
<comment type="similarity">
    <text evidence="1">Belongs to the sigma-70 factor family. ECF subfamily.</text>
</comment>
<dbReference type="Gene3D" id="1.10.1740.10">
    <property type="match status" value="1"/>
</dbReference>
<name>A0A840C4G6_9HYPH</name>
<proteinExistence type="inferred from homology"/>
<dbReference type="Gene3D" id="1.10.10.10">
    <property type="entry name" value="Winged helix-like DNA-binding domain superfamily/Winged helix DNA-binding domain"/>
    <property type="match status" value="1"/>
</dbReference>
<dbReference type="SUPFAM" id="SSF88659">
    <property type="entry name" value="Sigma3 and sigma4 domains of RNA polymerase sigma factors"/>
    <property type="match status" value="1"/>
</dbReference>
<evidence type="ECO:0000313" key="7">
    <source>
        <dbReference type="EMBL" id="MBB4018349.1"/>
    </source>
</evidence>
<keyword evidence="8" id="KW-1185">Reference proteome</keyword>
<reference evidence="7 8" key="1">
    <citation type="submission" date="2020-08" db="EMBL/GenBank/DDBJ databases">
        <title>Genomic Encyclopedia of Type Strains, Phase IV (KMG-IV): sequencing the most valuable type-strain genomes for metagenomic binning, comparative biology and taxonomic classification.</title>
        <authorList>
            <person name="Goeker M."/>
        </authorList>
    </citation>
    <scope>NUCLEOTIDE SEQUENCE [LARGE SCALE GENOMIC DNA]</scope>
    <source>
        <strain evidence="7 8">DSM 103737</strain>
    </source>
</reference>
<dbReference type="InterPro" id="IPR007627">
    <property type="entry name" value="RNA_pol_sigma70_r2"/>
</dbReference>
<dbReference type="CDD" id="cd06171">
    <property type="entry name" value="Sigma70_r4"/>
    <property type="match status" value="1"/>
</dbReference>
<feature type="domain" description="RNA polymerase sigma-70 region 2" evidence="5">
    <location>
        <begin position="2"/>
        <end position="51"/>
    </location>
</feature>
<sequence>MRLTRNPADAEDLVAETVMKAWAHFGQLADRRCFHKWLLRILANTFVSSRRHMRPETEALNIDDEESCFSLFEKMHQPFLLWWSNPEQELIRKMLRKDIEAAIDAIPTAFRTVLILVEINGQSYAEAAETLGLPIGTVRSRLSRARCLLQRALWEQARDAGLNTAKSKVSDA</sequence>
<dbReference type="PANTHER" id="PTHR43133">
    <property type="entry name" value="RNA POLYMERASE ECF-TYPE SIGMA FACTO"/>
    <property type="match status" value="1"/>
</dbReference>
<gene>
    <name evidence="7" type="ORF">GGR16_003396</name>
</gene>
<dbReference type="InterPro" id="IPR013249">
    <property type="entry name" value="RNA_pol_sigma70_r4_t2"/>
</dbReference>
<evidence type="ECO:0000256" key="4">
    <source>
        <dbReference type="ARBA" id="ARBA00023163"/>
    </source>
</evidence>
<keyword evidence="4" id="KW-0804">Transcription</keyword>
<dbReference type="AlphaFoldDB" id="A0A840C4G6"/>
<dbReference type="GO" id="GO:0016987">
    <property type="term" value="F:sigma factor activity"/>
    <property type="evidence" value="ECO:0007669"/>
    <property type="project" value="UniProtKB-KW"/>
</dbReference>
<dbReference type="PANTHER" id="PTHR43133:SF25">
    <property type="entry name" value="RNA POLYMERASE SIGMA FACTOR RFAY-RELATED"/>
    <property type="match status" value="1"/>
</dbReference>
<keyword evidence="2" id="KW-0805">Transcription regulation</keyword>
<comment type="caution">
    <text evidence="7">The sequence shown here is derived from an EMBL/GenBank/DDBJ whole genome shotgun (WGS) entry which is preliminary data.</text>
</comment>
<dbReference type="NCBIfam" id="TIGR02937">
    <property type="entry name" value="sigma70-ECF"/>
    <property type="match status" value="1"/>
</dbReference>
<dbReference type="InterPro" id="IPR036388">
    <property type="entry name" value="WH-like_DNA-bd_sf"/>
</dbReference>
<accession>A0A840C4G6</accession>
<dbReference type="EMBL" id="JACIEN010000004">
    <property type="protein sequence ID" value="MBB4018349.1"/>
    <property type="molecule type" value="Genomic_DNA"/>
</dbReference>
<evidence type="ECO:0000313" key="8">
    <source>
        <dbReference type="Proteomes" id="UP000577362"/>
    </source>
</evidence>
<protein>
    <submittedName>
        <fullName evidence="7">RNA polymerase sigma-70 factor (ECF subfamily)</fullName>
    </submittedName>
</protein>
<dbReference type="Pfam" id="PF08281">
    <property type="entry name" value="Sigma70_r4_2"/>
    <property type="match status" value="1"/>
</dbReference>
<feature type="domain" description="RNA polymerase sigma factor 70 region 4 type 2" evidence="6">
    <location>
        <begin position="97"/>
        <end position="146"/>
    </location>
</feature>
<evidence type="ECO:0000256" key="2">
    <source>
        <dbReference type="ARBA" id="ARBA00023015"/>
    </source>
</evidence>
<dbReference type="GO" id="GO:0003677">
    <property type="term" value="F:DNA binding"/>
    <property type="evidence" value="ECO:0007669"/>
    <property type="project" value="InterPro"/>
</dbReference>
<evidence type="ECO:0000256" key="3">
    <source>
        <dbReference type="ARBA" id="ARBA00023082"/>
    </source>
</evidence>
<keyword evidence="3" id="KW-0731">Sigma factor</keyword>
<dbReference type="GO" id="GO:0006352">
    <property type="term" value="P:DNA-templated transcription initiation"/>
    <property type="evidence" value="ECO:0007669"/>
    <property type="project" value="InterPro"/>
</dbReference>
<dbReference type="InterPro" id="IPR039425">
    <property type="entry name" value="RNA_pol_sigma-70-like"/>
</dbReference>
<evidence type="ECO:0000256" key="1">
    <source>
        <dbReference type="ARBA" id="ARBA00010641"/>
    </source>
</evidence>